<dbReference type="Gene3D" id="1.10.10.10">
    <property type="entry name" value="Winged helix-like DNA-binding domain superfamily/Winged helix DNA-binding domain"/>
    <property type="match status" value="1"/>
</dbReference>
<dbReference type="Pfam" id="PF03965">
    <property type="entry name" value="Penicillinase_R"/>
    <property type="match status" value="1"/>
</dbReference>
<evidence type="ECO:0000313" key="5">
    <source>
        <dbReference type="EMBL" id="SFO96773.1"/>
    </source>
</evidence>
<dbReference type="STRING" id="112413.SAMN05421854_103591"/>
<comment type="similarity">
    <text evidence="1">Belongs to the BlaI transcriptional regulatory family.</text>
</comment>
<evidence type="ECO:0000256" key="3">
    <source>
        <dbReference type="ARBA" id="ARBA00023125"/>
    </source>
</evidence>
<organism evidence="5 6">
    <name type="scientific">Amycolatopsis rubida</name>
    <dbReference type="NCBI Taxonomy" id="112413"/>
    <lineage>
        <taxon>Bacteria</taxon>
        <taxon>Bacillati</taxon>
        <taxon>Actinomycetota</taxon>
        <taxon>Actinomycetes</taxon>
        <taxon>Pseudonocardiales</taxon>
        <taxon>Pseudonocardiaceae</taxon>
        <taxon>Amycolatopsis</taxon>
    </lineage>
</organism>
<evidence type="ECO:0000256" key="2">
    <source>
        <dbReference type="ARBA" id="ARBA00023015"/>
    </source>
</evidence>
<dbReference type="EMBL" id="FOWC01000003">
    <property type="protein sequence ID" value="SFO96773.1"/>
    <property type="molecule type" value="Genomic_DNA"/>
</dbReference>
<dbReference type="InterPro" id="IPR036388">
    <property type="entry name" value="WH-like_DNA-bd_sf"/>
</dbReference>
<name>A0A1I5LHV0_9PSEU</name>
<dbReference type="SUPFAM" id="SSF46785">
    <property type="entry name" value="Winged helix' DNA-binding domain"/>
    <property type="match status" value="1"/>
</dbReference>
<accession>A0A1I5LHV0</accession>
<dbReference type="InterPro" id="IPR005650">
    <property type="entry name" value="BlaI_family"/>
</dbReference>
<dbReference type="AlphaFoldDB" id="A0A1I5LHV0"/>
<keyword evidence="2" id="KW-0805">Transcription regulation</keyword>
<dbReference type="GO" id="GO:0045892">
    <property type="term" value="P:negative regulation of DNA-templated transcription"/>
    <property type="evidence" value="ECO:0007669"/>
    <property type="project" value="InterPro"/>
</dbReference>
<evidence type="ECO:0000256" key="4">
    <source>
        <dbReference type="ARBA" id="ARBA00023163"/>
    </source>
</evidence>
<reference evidence="5 6" key="1">
    <citation type="submission" date="2016-10" db="EMBL/GenBank/DDBJ databases">
        <authorList>
            <person name="de Groot N.N."/>
        </authorList>
    </citation>
    <scope>NUCLEOTIDE SEQUENCE [LARGE SCALE GENOMIC DNA]</scope>
    <source>
        <strain evidence="5 6">DSM 44637</strain>
    </source>
</reference>
<proteinExistence type="inferred from homology"/>
<evidence type="ECO:0000313" key="6">
    <source>
        <dbReference type="Proteomes" id="UP000199137"/>
    </source>
</evidence>
<dbReference type="Proteomes" id="UP000199137">
    <property type="component" value="Unassembled WGS sequence"/>
</dbReference>
<dbReference type="GO" id="GO:0003677">
    <property type="term" value="F:DNA binding"/>
    <property type="evidence" value="ECO:0007669"/>
    <property type="project" value="UniProtKB-KW"/>
</dbReference>
<sequence>MRGVQGLGELESAAMDVLWRAGDPRTVREVLEALNRDLAYTTVLTVLDHLHSKGWVEREKRSRAYCYTPVSSREEAAARAMRNLLADAGDPEGVLLHFARSASEPEREALRRGLRLRS</sequence>
<keyword evidence="4" id="KW-0804">Transcription</keyword>
<evidence type="ECO:0000256" key="1">
    <source>
        <dbReference type="ARBA" id="ARBA00011046"/>
    </source>
</evidence>
<keyword evidence="3" id="KW-0238">DNA-binding</keyword>
<gene>
    <name evidence="5" type="ORF">SAMN05421854_103591</name>
</gene>
<dbReference type="InterPro" id="IPR036390">
    <property type="entry name" value="WH_DNA-bd_sf"/>
</dbReference>
<protein>
    <submittedName>
        <fullName evidence="5">Predicted transcriptional regulator</fullName>
    </submittedName>
</protein>